<protein>
    <submittedName>
        <fullName evidence="1">Uncharacterized protein</fullName>
    </submittedName>
</protein>
<evidence type="ECO:0000313" key="2">
    <source>
        <dbReference type="Proteomes" id="UP000196027"/>
    </source>
</evidence>
<dbReference type="AlphaFoldDB" id="A0A1Y0ICE7"/>
<organism evidence="1 2">
    <name type="scientific">Oleiphilus messinensis</name>
    <dbReference type="NCBI Taxonomy" id="141451"/>
    <lineage>
        <taxon>Bacteria</taxon>
        <taxon>Pseudomonadati</taxon>
        <taxon>Pseudomonadota</taxon>
        <taxon>Gammaproteobacteria</taxon>
        <taxon>Oceanospirillales</taxon>
        <taxon>Oleiphilaceae</taxon>
        <taxon>Oleiphilus</taxon>
    </lineage>
</organism>
<dbReference type="EMBL" id="CP021425">
    <property type="protein sequence ID" value="ARU57809.1"/>
    <property type="molecule type" value="Genomic_DNA"/>
</dbReference>
<dbReference type="KEGG" id="ome:OLMES_3788"/>
<dbReference type="Proteomes" id="UP000196027">
    <property type="component" value="Chromosome"/>
</dbReference>
<name>A0A1Y0ICE7_9GAMM</name>
<evidence type="ECO:0000313" key="1">
    <source>
        <dbReference type="EMBL" id="ARU57809.1"/>
    </source>
</evidence>
<keyword evidence="2" id="KW-1185">Reference proteome</keyword>
<sequence length="403" mass="46240">MSERVADSTIKGFLYQFNKTILEIVNADDEDVITVEGVVEDVDVLSASGELEAIQCKYHETKEKFIPSLIFKPLLQMAEAYDRNPSARIKYTIFIYVPNEDHCQKDIDPSILNSALATTDQSLSKIVSRISGKFDKVEFLKNTRIVFGPSLDEIECSTKAALELLGIQGSDVDTLLYPNSIEKIAKLSSIKDETERQITKAKLYTYLSSATHTAISKWTLALRNRSEILKNIKQQLSSYFSQNSRDRYFYIDKNEIDDYEEKVVVFFGNYIKKYYSKPSHVTAPTFIINDNIEAIRDLEFRLYTKGIKANTGLVGNSFVVDHFFRDPMKKINRNHIEEREFDLRLLAMDSEQEAINHRKGDDLYLVCSNTPNNIELTDVNFYQVGISSFNELEYVIGIRNSHE</sequence>
<accession>A0A1Y0ICE7</accession>
<gene>
    <name evidence="1" type="ORF">OLMES_3788</name>
</gene>
<proteinExistence type="predicted"/>
<reference evidence="1 2" key="1">
    <citation type="submission" date="2017-05" db="EMBL/GenBank/DDBJ databases">
        <title>Genomic insights into alkan degradation activity of Oleiphilus messinensis.</title>
        <authorList>
            <person name="Kozyavkin S.A."/>
            <person name="Slesarev A.I."/>
            <person name="Golyshin P.N."/>
            <person name="Korzhenkov A."/>
            <person name="Golyshina O.N."/>
            <person name="Toshchakov S.V."/>
        </authorList>
    </citation>
    <scope>NUCLEOTIDE SEQUENCE [LARGE SCALE GENOMIC DNA]</scope>
    <source>
        <strain evidence="1 2">ME102</strain>
    </source>
</reference>